<dbReference type="InterPro" id="IPR018247">
    <property type="entry name" value="EF_Hand_1_Ca_BS"/>
</dbReference>
<name>A0A7H9DVP5_9FLAO</name>
<gene>
    <name evidence="1" type="ORF">FH779_14725</name>
</gene>
<proteinExistence type="predicted"/>
<dbReference type="EMBL" id="CP040908">
    <property type="protein sequence ID" value="QLL59264.1"/>
    <property type="molecule type" value="Genomic_DNA"/>
</dbReference>
<keyword evidence="2" id="KW-1185">Reference proteome</keyword>
<dbReference type="GeneID" id="78402737"/>
<evidence type="ECO:0000313" key="1">
    <source>
        <dbReference type="EMBL" id="QLL59264.1"/>
    </source>
</evidence>
<dbReference type="KEGG" id="efal:FH779_14725"/>
<dbReference type="RefSeq" id="WP_038332561.1">
    <property type="nucleotide sequence ID" value="NZ_CP040908.1"/>
</dbReference>
<dbReference type="OrthoDB" id="9801455at2"/>
<evidence type="ECO:0000313" key="2">
    <source>
        <dbReference type="Proteomes" id="UP000510643"/>
    </source>
</evidence>
<reference evidence="1 2" key="1">
    <citation type="submission" date="2019-06" db="EMBL/GenBank/DDBJ databases">
        <title>Emergence of pandrug resistant Empedobacter falsenii in China.</title>
        <authorList>
            <person name="Dong N."/>
            <person name="Chen S."/>
            <person name="Zhang R."/>
        </authorList>
    </citation>
    <scope>NUCLEOTIDE SEQUENCE [LARGE SCALE GENOMIC DNA]</scope>
    <source>
        <strain evidence="1 2">1681-1</strain>
    </source>
</reference>
<sequence>MKYFIIGLLSLFYFFSCNEQKEINDIIASFPPNYVDYNIPPECQENNGYYNKDSEIVLINENEFNSIINRLKKLKSSKEINDCPSDFSFSVGKDKYCSCLYEERLIFKNGQLHEISDTLLYDIKSALTFYNSRPKEYLKYDNLIQKFGLPKNYKYQQAGETLISYDQDGNKTVDFIDFKMRLVTLKTK</sequence>
<accession>A0A7H9DVP5</accession>
<dbReference type="PROSITE" id="PS00018">
    <property type="entry name" value="EF_HAND_1"/>
    <property type="match status" value="1"/>
</dbReference>
<dbReference type="AlphaFoldDB" id="A0A7H9DVP5"/>
<evidence type="ECO:0008006" key="3">
    <source>
        <dbReference type="Google" id="ProtNLM"/>
    </source>
</evidence>
<protein>
    <recommendedName>
        <fullName evidence="3">EF-hand domain-containing protein</fullName>
    </recommendedName>
</protein>
<dbReference type="Proteomes" id="UP000510643">
    <property type="component" value="Chromosome"/>
</dbReference>
<organism evidence="1 2">
    <name type="scientific">Empedobacter falsenii</name>
    <dbReference type="NCBI Taxonomy" id="343874"/>
    <lineage>
        <taxon>Bacteria</taxon>
        <taxon>Pseudomonadati</taxon>
        <taxon>Bacteroidota</taxon>
        <taxon>Flavobacteriia</taxon>
        <taxon>Flavobacteriales</taxon>
        <taxon>Weeksellaceae</taxon>
        <taxon>Empedobacter</taxon>
    </lineage>
</organism>